<keyword evidence="2" id="KW-1133">Transmembrane helix</keyword>
<dbReference type="EnsemblMetazoa" id="GBRI026370-RA">
    <property type="protein sequence ID" value="GBRI026370-PA"/>
    <property type="gene ID" value="GBRI026370"/>
</dbReference>
<name>A0A1A9WNQ0_9MUSC</name>
<evidence type="ECO:0000313" key="3">
    <source>
        <dbReference type="EnsemblMetazoa" id="GBRI026370-PA"/>
    </source>
</evidence>
<dbReference type="AlphaFoldDB" id="A0A1A9WNQ0"/>
<evidence type="ECO:0000256" key="1">
    <source>
        <dbReference type="SAM" id="MobiDB-lite"/>
    </source>
</evidence>
<keyword evidence="2" id="KW-0812">Transmembrane</keyword>
<proteinExistence type="predicted"/>
<dbReference type="Proteomes" id="UP000091820">
    <property type="component" value="Unassembled WGS sequence"/>
</dbReference>
<protein>
    <submittedName>
        <fullName evidence="3">Uncharacterized protein</fullName>
    </submittedName>
</protein>
<feature type="region of interest" description="Disordered" evidence="1">
    <location>
        <begin position="42"/>
        <end position="70"/>
    </location>
</feature>
<feature type="transmembrane region" description="Helical" evidence="2">
    <location>
        <begin position="93"/>
        <end position="111"/>
    </location>
</feature>
<evidence type="ECO:0000256" key="2">
    <source>
        <dbReference type="SAM" id="Phobius"/>
    </source>
</evidence>
<reference evidence="4" key="1">
    <citation type="submission" date="2014-03" db="EMBL/GenBank/DDBJ databases">
        <authorList>
            <person name="Aksoy S."/>
            <person name="Warren W."/>
            <person name="Wilson R.K."/>
        </authorList>
    </citation>
    <scope>NUCLEOTIDE SEQUENCE [LARGE SCALE GENOMIC DNA]</scope>
    <source>
        <strain evidence="4">IAEA</strain>
    </source>
</reference>
<accession>A0A1A9WNQ0</accession>
<keyword evidence="4" id="KW-1185">Reference proteome</keyword>
<organism evidence="3 4">
    <name type="scientific">Glossina brevipalpis</name>
    <dbReference type="NCBI Taxonomy" id="37001"/>
    <lineage>
        <taxon>Eukaryota</taxon>
        <taxon>Metazoa</taxon>
        <taxon>Ecdysozoa</taxon>
        <taxon>Arthropoda</taxon>
        <taxon>Hexapoda</taxon>
        <taxon>Insecta</taxon>
        <taxon>Pterygota</taxon>
        <taxon>Neoptera</taxon>
        <taxon>Endopterygota</taxon>
        <taxon>Diptera</taxon>
        <taxon>Brachycera</taxon>
        <taxon>Muscomorpha</taxon>
        <taxon>Hippoboscoidea</taxon>
        <taxon>Glossinidae</taxon>
        <taxon>Glossina</taxon>
    </lineage>
</organism>
<keyword evidence="2" id="KW-0472">Membrane</keyword>
<reference evidence="3" key="2">
    <citation type="submission" date="2020-05" db="UniProtKB">
        <authorList>
            <consortium name="EnsemblMetazoa"/>
        </authorList>
    </citation>
    <scope>IDENTIFICATION</scope>
    <source>
        <strain evidence="3">IAEA</strain>
    </source>
</reference>
<sequence>MLSSIIRRTDSLANVKFSTTTNNNNNNNNNSIATSMITTVEEKASSSLSSRRRRRQRQQQQQKRSRSRPSFAAPLACYKLNGICTNFTMNRNLLIAGLIFIIVICNGKYFTLPSRCFLSVYEIA</sequence>
<evidence type="ECO:0000313" key="4">
    <source>
        <dbReference type="Proteomes" id="UP000091820"/>
    </source>
</evidence>
<dbReference type="VEuPathDB" id="VectorBase:GBRI026370"/>
<feature type="compositionally biased region" description="Basic residues" evidence="1">
    <location>
        <begin position="50"/>
        <end position="67"/>
    </location>
</feature>
<dbReference type="STRING" id="37001.A0A1A9WNQ0"/>